<dbReference type="EMBL" id="LMVM01000033">
    <property type="protein sequence ID" value="PAV03858.1"/>
    <property type="molecule type" value="Genomic_DNA"/>
</dbReference>
<dbReference type="RefSeq" id="WP_069585734.1">
    <property type="nucleotide sequence ID" value="NZ_LMVM01000033.1"/>
</dbReference>
<sequence length="117" mass="13331">MPAVSAGSVGAKHVVVTPKYVMATAKHSCSISSDYKYHTRVFYNYNPQKHAWGTLKFEQGTYYGRNQGTSPEGLWYDKKTDMDWCLVHGKSHDHRNVYLIPYNGNIHGKKVVNGYFV</sequence>
<dbReference type="AlphaFoldDB" id="A0A2A2H3A6"/>
<keyword evidence="2" id="KW-1185">Reference proteome</keyword>
<accession>A0A2A2H3A6</accession>
<gene>
    <name evidence="1" type="ORF">ASJ80_02225</name>
</gene>
<evidence type="ECO:0000313" key="1">
    <source>
        <dbReference type="EMBL" id="PAV03858.1"/>
    </source>
</evidence>
<name>A0A2A2H3A6_METBR</name>
<reference evidence="1 2" key="1">
    <citation type="journal article" date="2017" name="BMC Genomics">
        <title>Genomic analysis of methanogenic archaea reveals a shift towards energy conservation.</title>
        <authorList>
            <person name="Gilmore S.P."/>
            <person name="Henske J.K."/>
            <person name="Sexton J.A."/>
            <person name="Solomon K.V."/>
            <person name="Seppala S."/>
            <person name="Yoo J.I."/>
            <person name="Huyett L.M."/>
            <person name="Pressman A."/>
            <person name="Cogan J.Z."/>
            <person name="Kivenson V."/>
            <person name="Peng X."/>
            <person name="Tan Y."/>
            <person name="Valentine D.L."/>
            <person name="O'Malley M.A."/>
        </authorList>
    </citation>
    <scope>NUCLEOTIDE SEQUENCE [LARGE SCALE GENOMIC DNA]</scope>
    <source>
        <strain evidence="1 2">M.o.H.</strain>
    </source>
</reference>
<protein>
    <submittedName>
        <fullName evidence="1">Uncharacterized protein</fullName>
    </submittedName>
</protein>
<organism evidence="1 2">
    <name type="scientific">Methanobacterium bryantii</name>
    <dbReference type="NCBI Taxonomy" id="2161"/>
    <lineage>
        <taxon>Archaea</taxon>
        <taxon>Methanobacteriati</taxon>
        <taxon>Methanobacteriota</taxon>
        <taxon>Methanomada group</taxon>
        <taxon>Methanobacteria</taxon>
        <taxon>Methanobacteriales</taxon>
        <taxon>Methanobacteriaceae</taxon>
        <taxon>Methanobacterium</taxon>
    </lineage>
</organism>
<comment type="caution">
    <text evidence="1">The sequence shown here is derived from an EMBL/GenBank/DDBJ whole genome shotgun (WGS) entry which is preliminary data.</text>
</comment>
<evidence type="ECO:0000313" key="2">
    <source>
        <dbReference type="Proteomes" id="UP000217784"/>
    </source>
</evidence>
<dbReference type="OrthoDB" id="67468at2157"/>
<dbReference type="Proteomes" id="UP000217784">
    <property type="component" value="Unassembled WGS sequence"/>
</dbReference>
<proteinExistence type="predicted"/>